<evidence type="ECO:0000256" key="1">
    <source>
        <dbReference type="ARBA" id="ARBA00005429"/>
    </source>
</evidence>
<accession>Q4T207</accession>
<dbReference type="Ensembl" id="ENSTNIT00000007699.1">
    <property type="protein sequence ID" value="ENSTNIP00000007539.1"/>
    <property type="gene ID" value="ENSTNIG00000004875.1"/>
</dbReference>
<name>Q4T207_TETNG</name>
<dbReference type="Gene3D" id="3.40.50.300">
    <property type="entry name" value="P-loop containing nucleotide triphosphate hydrolases"/>
    <property type="match status" value="1"/>
</dbReference>
<dbReference type="GeneTree" id="ENSGT00950000183007"/>
<evidence type="ECO:0000313" key="8">
    <source>
        <dbReference type="Proteomes" id="UP000007303"/>
    </source>
</evidence>
<dbReference type="OrthoDB" id="422720at2759"/>
<dbReference type="InterPro" id="IPR051515">
    <property type="entry name" value="IRG"/>
</dbReference>
<dbReference type="HOGENOM" id="CLU_1106830_0_0_1"/>
<dbReference type="AlphaFoldDB" id="Q4T207"/>
<dbReference type="GO" id="GO:0005525">
    <property type="term" value="F:GTP binding"/>
    <property type="evidence" value="ECO:0007669"/>
    <property type="project" value="UniProtKB-KW"/>
</dbReference>
<dbReference type="InterPro" id="IPR030385">
    <property type="entry name" value="G_IRG_dom"/>
</dbReference>
<dbReference type="OMA" id="TEYMCID"/>
<dbReference type="GO" id="GO:0016787">
    <property type="term" value="F:hydrolase activity"/>
    <property type="evidence" value="ECO:0007669"/>
    <property type="project" value="UniProtKB-KW"/>
</dbReference>
<protein>
    <submittedName>
        <fullName evidence="6">(spotted green pufferfish) hypothetical protein</fullName>
    </submittedName>
</protein>
<reference evidence="7" key="3">
    <citation type="submission" date="2025-05" db="UniProtKB">
        <authorList>
            <consortium name="Ensembl"/>
        </authorList>
    </citation>
    <scope>IDENTIFICATION</scope>
</reference>
<feature type="non-terminal residue" evidence="6">
    <location>
        <position position="244"/>
    </location>
</feature>
<dbReference type="InterPro" id="IPR027417">
    <property type="entry name" value="P-loop_NTPase"/>
</dbReference>
<evidence type="ECO:0000256" key="3">
    <source>
        <dbReference type="ARBA" id="ARBA00022801"/>
    </source>
</evidence>
<reference evidence="6 8" key="1">
    <citation type="journal article" date="2004" name="Nature">
        <title>Genome duplication in the teleost fish Tetraodon nigroviridis reveals the early vertebrate proto-karyotype.</title>
        <authorList>
            <person name="Jaillon O."/>
            <person name="Aury J.-M."/>
            <person name="Brunet F."/>
            <person name="Petit J.-L."/>
            <person name="Stange-Thomann N."/>
            <person name="Mauceli E."/>
            <person name="Bouneau L."/>
            <person name="Fischer C."/>
            <person name="Ozouf-Costaz C."/>
            <person name="Bernot A."/>
            <person name="Nicaud S."/>
            <person name="Jaffe D."/>
            <person name="Fisher S."/>
            <person name="Lutfalla G."/>
            <person name="Dossat C."/>
            <person name="Segurens B."/>
            <person name="Dasilva C."/>
            <person name="Salanoubat M."/>
            <person name="Levy M."/>
            <person name="Boudet N."/>
            <person name="Castellano S."/>
            <person name="Anthouard V."/>
            <person name="Jubin C."/>
            <person name="Castelli V."/>
            <person name="Katinka M."/>
            <person name="Vacherie B."/>
            <person name="Biemont C."/>
            <person name="Skalli Z."/>
            <person name="Cattolico L."/>
            <person name="Poulain J."/>
            <person name="De Berardinis V."/>
            <person name="Cruaud C."/>
            <person name="Duprat S."/>
            <person name="Brottier P."/>
            <person name="Coutanceau J.-P."/>
            <person name="Gouzy J."/>
            <person name="Parra G."/>
            <person name="Lardier G."/>
            <person name="Chapple C."/>
            <person name="McKernan K.J."/>
            <person name="McEwan P."/>
            <person name="Bosak S."/>
            <person name="Kellis M."/>
            <person name="Volff J.-N."/>
            <person name="Guigo R."/>
            <person name="Zody M.C."/>
            <person name="Mesirov J."/>
            <person name="Lindblad-Toh K."/>
            <person name="Birren B."/>
            <person name="Nusbaum C."/>
            <person name="Kahn D."/>
            <person name="Robinson-Rechavi M."/>
            <person name="Laudet V."/>
            <person name="Schachter V."/>
            <person name="Quetier F."/>
            <person name="Saurin W."/>
            <person name="Scarpelli C."/>
            <person name="Wincker P."/>
            <person name="Lander E.S."/>
            <person name="Weissenbach J."/>
            <person name="Roest Crollius H."/>
        </authorList>
    </citation>
    <scope>NUCLEOTIDE SEQUENCE [LARGE SCALE GENOMIC DNA]</scope>
</reference>
<dbReference type="InterPro" id="IPR007743">
    <property type="entry name" value="Immunity-related_GTPase-like"/>
</dbReference>
<evidence type="ECO:0000256" key="2">
    <source>
        <dbReference type="ARBA" id="ARBA00022741"/>
    </source>
</evidence>
<evidence type="ECO:0000259" key="5">
    <source>
        <dbReference type="PROSITE" id="PS51716"/>
    </source>
</evidence>
<evidence type="ECO:0000313" key="7">
    <source>
        <dbReference type="Ensembl" id="ENSTNIP00000007539.1"/>
    </source>
</evidence>
<organism evidence="6">
    <name type="scientific">Tetraodon nigroviridis</name>
    <name type="common">Spotted green pufferfish</name>
    <name type="synonym">Chelonodon nigroviridis</name>
    <dbReference type="NCBI Taxonomy" id="99883"/>
    <lineage>
        <taxon>Eukaryota</taxon>
        <taxon>Metazoa</taxon>
        <taxon>Chordata</taxon>
        <taxon>Craniata</taxon>
        <taxon>Vertebrata</taxon>
        <taxon>Euteleostomi</taxon>
        <taxon>Actinopterygii</taxon>
        <taxon>Neopterygii</taxon>
        <taxon>Teleostei</taxon>
        <taxon>Neoteleostei</taxon>
        <taxon>Acanthomorphata</taxon>
        <taxon>Eupercaria</taxon>
        <taxon>Tetraodontiformes</taxon>
        <taxon>Tetradontoidea</taxon>
        <taxon>Tetraodontidae</taxon>
        <taxon>Tetraodon</taxon>
    </lineage>
</organism>
<dbReference type="PROSITE" id="PS51716">
    <property type="entry name" value="G_IRG"/>
    <property type="match status" value="1"/>
</dbReference>
<evidence type="ECO:0000256" key="4">
    <source>
        <dbReference type="ARBA" id="ARBA00023134"/>
    </source>
</evidence>
<keyword evidence="3" id="KW-0378">Hydrolase</keyword>
<proteinExistence type="inferred from homology"/>
<dbReference type="GO" id="GO:0016020">
    <property type="term" value="C:membrane"/>
    <property type="evidence" value="ECO:0007669"/>
    <property type="project" value="InterPro"/>
</dbReference>
<dbReference type="KEGG" id="tng:GSTEN00008557G001"/>
<sequence length="244" mass="27161">VDIDLLNEQRSQRDFDPEKTLSLLRENCEQGLLKEDVQAPQVFLLSNFELQHHDFLRLHETLERDLPEHRRDALLYAMLNINLEIIETKKEKLKSKTVSYASFSAAGAWVPIPGLSVAVDVGLIACFAQQYKTGFGLDTPSLQRLAESAGAPLNDLTSVVRSPLNLSDINAEFISNLRSQTGSFASSIIAEEALRLTPLPQLYKAYNRTEKALLDFLNMLAEDAQNVFKIALCAIKPSVSTTGK</sequence>
<evidence type="ECO:0000313" key="6">
    <source>
        <dbReference type="EMBL" id="CAF93075.1"/>
    </source>
</evidence>
<keyword evidence="2" id="KW-0547">Nucleotide-binding</keyword>
<feature type="domain" description="IRG-type G" evidence="5">
    <location>
        <begin position="1"/>
        <end position="65"/>
    </location>
</feature>
<dbReference type="PANTHER" id="PTHR32341:SF10">
    <property type="entry name" value="INTERFERON-INDUCIBLE GTPASE 5"/>
    <property type="match status" value="1"/>
</dbReference>
<dbReference type="Pfam" id="PF05049">
    <property type="entry name" value="IIGP"/>
    <property type="match status" value="1"/>
</dbReference>
<comment type="similarity">
    <text evidence="1">Belongs to the TRAFAC class dynamin-like GTPase superfamily. IRG family.</text>
</comment>
<keyword evidence="8" id="KW-1185">Reference proteome</keyword>
<dbReference type="PANTHER" id="PTHR32341">
    <property type="entry name" value="INTERFERON-INDUCIBLE GTPASE"/>
    <property type="match status" value="1"/>
</dbReference>
<dbReference type="Proteomes" id="UP000007303">
    <property type="component" value="Unassembled WGS sequence"/>
</dbReference>
<reference evidence="6" key="2">
    <citation type="submission" date="2004-02" db="EMBL/GenBank/DDBJ databases">
        <authorList>
            <consortium name="Genoscope"/>
            <consortium name="Whitehead Institute Centre for Genome Research"/>
        </authorList>
    </citation>
    <scope>NUCLEOTIDE SEQUENCE</scope>
</reference>
<keyword evidence="4" id="KW-0342">GTP-binding</keyword>
<gene>
    <name evidence="6" type="ORF">GSTENG00008557001</name>
</gene>
<dbReference type="EMBL" id="CAAE01010403">
    <property type="protein sequence ID" value="CAF93075.1"/>
    <property type="molecule type" value="Genomic_DNA"/>
</dbReference>